<dbReference type="AlphaFoldDB" id="M7Y3Q0"/>
<evidence type="ECO:0000313" key="1">
    <source>
        <dbReference type="EMBL" id="EMS35352.1"/>
    </source>
</evidence>
<evidence type="ECO:0000313" key="2">
    <source>
        <dbReference type="Proteomes" id="UP000010953"/>
    </source>
</evidence>
<comment type="caution">
    <text evidence="1">The sequence shown here is derived from an EMBL/GenBank/DDBJ whole genome shotgun (WGS) entry which is preliminary data.</text>
</comment>
<dbReference type="EMBL" id="AMZY02000001">
    <property type="protein sequence ID" value="EMS35352.1"/>
    <property type="molecule type" value="Genomic_DNA"/>
</dbReference>
<gene>
    <name evidence="1" type="ORF">C943_00125</name>
</gene>
<dbReference type="InParanoid" id="M7Y3Q0"/>
<keyword evidence="2" id="KW-1185">Reference proteome</keyword>
<accession>M7Y3Q0</accession>
<dbReference type="Proteomes" id="UP000010953">
    <property type="component" value="Unassembled WGS sequence"/>
</dbReference>
<protein>
    <submittedName>
        <fullName evidence="1">Uncharacterized protein</fullName>
    </submittedName>
</protein>
<organism evidence="1 2">
    <name type="scientific">Mariniradius saccharolyticus AK6</name>
    <dbReference type="NCBI Taxonomy" id="1239962"/>
    <lineage>
        <taxon>Bacteria</taxon>
        <taxon>Pseudomonadati</taxon>
        <taxon>Bacteroidota</taxon>
        <taxon>Cytophagia</taxon>
        <taxon>Cytophagales</taxon>
        <taxon>Cyclobacteriaceae</taxon>
        <taxon>Mariniradius</taxon>
    </lineage>
</organism>
<dbReference type="STRING" id="1239962.C943_00125"/>
<sequence length="38" mass="4065">MICIISLGNSKNLNQGTTVDSDFELENSKGDKTFGACI</sequence>
<name>M7Y3Q0_9BACT</name>
<proteinExistence type="predicted"/>
<reference evidence="1" key="1">
    <citation type="submission" date="2013-01" db="EMBL/GenBank/DDBJ databases">
        <title>Genome assembly of Mariniradius saccharolyticus AK6.</title>
        <authorList>
            <person name="Vaidya B."/>
            <person name="Khatri I."/>
            <person name="Tanuku N.R.S."/>
            <person name="Subramanian S."/>
            <person name="Pinnaka A."/>
        </authorList>
    </citation>
    <scope>NUCLEOTIDE SEQUENCE [LARGE SCALE GENOMIC DNA]</scope>
    <source>
        <strain evidence="1">AK6</strain>
    </source>
</reference>